<feature type="transmembrane region" description="Helical" evidence="1">
    <location>
        <begin position="138"/>
        <end position="161"/>
    </location>
</feature>
<reference evidence="2 3" key="1">
    <citation type="submission" date="2019-03" db="EMBL/GenBank/DDBJ databases">
        <title>Genomics of glacier-inhabiting Cryobacterium strains.</title>
        <authorList>
            <person name="Liu Q."/>
            <person name="Xin Y.-H."/>
        </authorList>
    </citation>
    <scope>NUCLEOTIDE SEQUENCE [LARGE SCALE GENOMIC DNA]</scope>
    <source>
        <strain evidence="2 3">MDB2-B</strain>
    </source>
</reference>
<keyword evidence="1" id="KW-0472">Membrane</keyword>
<proteinExistence type="predicted"/>
<protein>
    <recommendedName>
        <fullName evidence="4">Cytochrome b561 bacterial/Ni-hydrogenase domain-containing protein</fullName>
    </recommendedName>
</protein>
<dbReference type="Proteomes" id="UP000297608">
    <property type="component" value="Unassembled WGS sequence"/>
</dbReference>
<dbReference type="EMBL" id="SOFG01000011">
    <property type="protein sequence ID" value="TFB87686.1"/>
    <property type="molecule type" value="Genomic_DNA"/>
</dbReference>
<comment type="caution">
    <text evidence="2">The sequence shown here is derived from an EMBL/GenBank/DDBJ whole genome shotgun (WGS) entry which is preliminary data.</text>
</comment>
<keyword evidence="1" id="KW-0812">Transmembrane</keyword>
<evidence type="ECO:0000313" key="3">
    <source>
        <dbReference type="Proteomes" id="UP000297608"/>
    </source>
</evidence>
<feature type="transmembrane region" description="Helical" evidence="1">
    <location>
        <begin position="30"/>
        <end position="52"/>
    </location>
</feature>
<dbReference type="Gene3D" id="1.20.950.20">
    <property type="entry name" value="Transmembrane di-heme cytochromes, Chain C"/>
    <property type="match status" value="1"/>
</dbReference>
<gene>
    <name evidence="2" type="ORF">E3O44_07100</name>
</gene>
<feature type="transmembrane region" description="Helical" evidence="1">
    <location>
        <begin position="246"/>
        <end position="268"/>
    </location>
</feature>
<dbReference type="InterPro" id="IPR016174">
    <property type="entry name" value="Di-haem_cyt_TM"/>
</dbReference>
<evidence type="ECO:0008006" key="4">
    <source>
        <dbReference type="Google" id="ProtNLM"/>
    </source>
</evidence>
<evidence type="ECO:0000313" key="2">
    <source>
        <dbReference type="EMBL" id="TFB87686.1"/>
    </source>
</evidence>
<keyword evidence="3" id="KW-1185">Reference proteome</keyword>
<feature type="transmembrane region" description="Helical" evidence="1">
    <location>
        <begin position="82"/>
        <end position="101"/>
    </location>
</feature>
<dbReference type="SUPFAM" id="SSF81342">
    <property type="entry name" value="Transmembrane di-heme cytochromes"/>
    <property type="match status" value="1"/>
</dbReference>
<sequence length="325" mass="35532">MHAHAARRDRPSGRPVTAERSGLFGFGRTAWFRLAAAIILAIGLLAGAVLAAKGVRSLPAAQSFLTEFPGASPLPSGAPVGFPAWLAWQHGLNVFFLLFIVRSGWQVRTAGRPTMFWTRRNTGLIRTKRPPTRMGINVWLHLTVDVLWVVNGLIFYVLLFATGQWVRIVPVSWDIIPNAASAALQYVSLDWPVADGWVNYNALQTLSYFTIVFVAAPLALATGIRLSPLWTSRRLGELVPLRPTKAVHVGVMVAFLIFIVVHVTLVFATGALRNLNHMYAVQSDDGWTGFWIFAASLAAMIVAWFAAGPRLLRAIASLGGTVISR</sequence>
<accession>A0ABY2IFP0</accession>
<feature type="transmembrane region" description="Helical" evidence="1">
    <location>
        <begin position="288"/>
        <end position="307"/>
    </location>
</feature>
<feature type="transmembrane region" description="Helical" evidence="1">
    <location>
        <begin position="206"/>
        <end position="226"/>
    </location>
</feature>
<organism evidence="2 3">
    <name type="scientific">Cryobacterium algoricola</name>
    <dbReference type="NCBI Taxonomy" id="1259183"/>
    <lineage>
        <taxon>Bacteria</taxon>
        <taxon>Bacillati</taxon>
        <taxon>Actinomycetota</taxon>
        <taxon>Actinomycetes</taxon>
        <taxon>Micrococcales</taxon>
        <taxon>Microbacteriaceae</taxon>
        <taxon>Cryobacterium</taxon>
    </lineage>
</organism>
<name>A0ABY2IFP0_9MICO</name>
<evidence type="ECO:0000256" key="1">
    <source>
        <dbReference type="SAM" id="Phobius"/>
    </source>
</evidence>
<keyword evidence="1" id="KW-1133">Transmembrane helix</keyword>